<evidence type="ECO:0008006" key="8">
    <source>
        <dbReference type="Google" id="ProtNLM"/>
    </source>
</evidence>
<evidence type="ECO:0000256" key="1">
    <source>
        <dbReference type="ARBA" id="ARBA00023015"/>
    </source>
</evidence>
<evidence type="ECO:0000256" key="2">
    <source>
        <dbReference type="ARBA" id="ARBA00023125"/>
    </source>
</evidence>
<sequence>MASKTSMSKPRRRACDACSVQKIGCRPRQQTTPPLGGADISCRQCRALEIPCTFDRQAERGKRQGRHNSIGRRHASSPGALDTRSSPVQDHPQSPVLADITHRVSLSTSTGPSPPTPCPCASFRLCSIQTLDMMLQNYFRTLYTLTPIIDQASLQSYFVNPHTCNAAEQERDTFCLVLSVCAYYTTAFPRRFDEYQAHDPTFSSSSCREFFHASEAFILSHRPAEFFEVSTHEKCVTAYFLAASSGLVGLMGRAYWYIVEMKYHIRRLGYDDPGVYAEVDEVQSRLAKRMYWLYVVTEIHLGLDEQKSGWEPLPSERLFKQRDFAFLFCMQRTAASTANEPTDADLVSTGLSYLVKIHLTFVSTYAVQPPSMNSNITDATITHRLQTLDDTRSPLLTIYDTMQFDLEHALDDAPQYLQWTWNSKPPPASEAQNVAVAVELSSLSSPFNPAGAVRANLHVSRIWAKSAIFERSVIARRESHPPSSEHELETWETRIRIGEELLAFIGAADTPSFEVNGPSITAKIRRIAAPLLLSDAGVEIPADLVRRVTDVLHRILSFLADLNRLSLQDTQFSEGIEKLIQHR</sequence>
<evidence type="ECO:0000256" key="3">
    <source>
        <dbReference type="ARBA" id="ARBA00023163"/>
    </source>
</evidence>
<gene>
    <name evidence="6" type="ORF">BJX68DRAFT_113542</name>
</gene>
<dbReference type="EMBL" id="JBFXLR010000029">
    <property type="protein sequence ID" value="KAL2847398.1"/>
    <property type="molecule type" value="Genomic_DNA"/>
</dbReference>
<proteinExistence type="predicted"/>
<accession>A0ABR4K502</accession>
<dbReference type="Gene3D" id="4.10.240.10">
    <property type="entry name" value="Zn(2)-C6 fungal-type DNA-binding domain"/>
    <property type="match status" value="1"/>
</dbReference>
<dbReference type="GeneID" id="98151113"/>
<evidence type="ECO:0000313" key="6">
    <source>
        <dbReference type="EMBL" id="KAL2847398.1"/>
    </source>
</evidence>
<dbReference type="CDD" id="cd12148">
    <property type="entry name" value="fungal_TF_MHR"/>
    <property type="match status" value="1"/>
</dbReference>
<name>A0ABR4K502_9EURO</name>
<keyword evidence="3" id="KW-0804">Transcription</keyword>
<evidence type="ECO:0000313" key="7">
    <source>
        <dbReference type="Proteomes" id="UP001610444"/>
    </source>
</evidence>
<dbReference type="PANTHER" id="PTHR31668:SF30">
    <property type="entry name" value="ZN(II)2CYS6 TRANSCRIPTION FACTOR (EUROFUNG)"/>
    <property type="match status" value="1"/>
</dbReference>
<feature type="compositionally biased region" description="Basic residues" evidence="5">
    <location>
        <begin position="63"/>
        <end position="75"/>
    </location>
</feature>
<feature type="compositionally biased region" description="Polar residues" evidence="5">
    <location>
        <begin position="83"/>
        <end position="92"/>
    </location>
</feature>
<keyword evidence="1" id="KW-0805">Transcription regulation</keyword>
<comment type="caution">
    <text evidence="6">The sequence shown here is derived from an EMBL/GenBank/DDBJ whole genome shotgun (WGS) entry which is preliminary data.</text>
</comment>
<dbReference type="PANTHER" id="PTHR31668">
    <property type="entry name" value="GLUCOSE TRANSPORT TRANSCRIPTION REGULATOR RGT1-RELATED-RELATED"/>
    <property type="match status" value="1"/>
</dbReference>
<organism evidence="6 7">
    <name type="scientific">Aspergillus pseudodeflectus</name>
    <dbReference type="NCBI Taxonomy" id="176178"/>
    <lineage>
        <taxon>Eukaryota</taxon>
        <taxon>Fungi</taxon>
        <taxon>Dikarya</taxon>
        <taxon>Ascomycota</taxon>
        <taxon>Pezizomycotina</taxon>
        <taxon>Eurotiomycetes</taxon>
        <taxon>Eurotiomycetidae</taxon>
        <taxon>Eurotiales</taxon>
        <taxon>Aspergillaceae</taxon>
        <taxon>Aspergillus</taxon>
        <taxon>Aspergillus subgen. Nidulantes</taxon>
    </lineage>
</organism>
<protein>
    <recommendedName>
        <fullName evidence="8">Zn(2)-C6 fungal-type domain-containing protein</fullName>
    </recommendedName>
</protein>
<dbReference type="InterPro" id="IPR001138">
    <property type="entry name" value="Zn2Cys6_DnaBD"/>
</dbReference>
<dbReference type="CDD" id="cd00067">
    <property type="entry name" value="GAL4"/>
    <property type="match status" value="1"/>
</dbReference>
<reference evidence="6 7" key="1">
    <citation type="submission" date="2024-07" db="EMBL/GenBank/DDBJ databases">
        <title>Section-level genome sequencing and comparative genomics of Aspergillus sections Usti and Cavernicolus.</title>
        <authorList>
            <consortium name="Lawrence Berkeley National Laboratory"/>
            <person name="Nybo J.L."/>
            <person name="Vesth T.C."/>
            <person name="Theobald S."/>
            <person name="Frisvad J.C."/>
            <person name="Larsen T.O."/>
            <person name="Kjaerboelling I."/>
            <person name="Rothschild-Mancinelli K."/>
            <person name="Lyhne E.K."/>
            <person name="Kogle M.E."/>
            <person name="Barry K."/>
            <person name="Clum A."/>
            <person name="Na H."/>
            <person name="Ledsgaard L."/>
            <person name="Lin J."/>
            <person name="Lipzen A."/>
            <person name="Kuo A."/>
            <person name="Riley R."/>
            <person name="Mondo S."/>
            <person name="LaButti K."/>
            <person name="Haridas S."/>
            <person name="Pangalinan J."/>
            <person name="Salamov A.A."/>
            <person name="Simmons B.A."/>
            <person name="Magnuson J.K."/>
            <person name="Chen J."/>
            <person name="Drula E."/>
            <person name="Henrissat B."/>
            <person name="Wiebenga A."/>
            <person name="Lubbers R.J."/>
            <person name="Gomes A.C."/>
            <person name="Macurrencykelacurrency M.R."/>
            <person name="Stajich J."/>
            <person name="Grigoriev I.V."/>
            <person name="Mortensen U.H."/>
            <person name="De vries R.P."/>
            <person name="Baker S.E."/>
            <person name="Andersen M.R."/>
        </authorList>
    </citation>
    <scope>NUCLEOTIDE SEQUENCE [LARGE SCALE GENOMIC DNA]</scope>
    <source>
        <strain evidence="6 7">CBS 756.74</strain>
    </source>
</reference>
<dbReference type="SUPFAM" id="SSF57701">
    <property type="entry name" value="Zn2/Cys6 DNA-binding domain"/>
    <property type="match status" value="1"/>
</dbReference>
<feature type="region of interest" description="Disordered" evidence="5">
    <location>
        <begin position="58"/>
        <end position="94"/>
    </location>
</feature>
<dbReference type="RefSeq" id="XP_070897721.1">
    <property type="nucleotide sequence ID" value="XM_071035949.1"/>
</dbReference>
<keyword evidence="2" id="KW-0238">DNA-binding</keyword>
<keyword evidence="4" id="KW-0539">Nucleus</keyword>
<dbReference type="InterPro" id="IPR050797">
    <property type="entry name" value="Carb_Metab_Trans_Reg"/>
</dbReference>
<dbReference type="InterPro" id="IPR036864">
    <property type="entry name" value="Zn2-C6_fun-type_DNA-bd_sf"/>
</dbReference>
<evidence type="ECO:0000256" key="4">
    <source>
        <dbReference type="ARBA" id="ARBA00023242"/>
    </source>
</evidence>
<dbReference type="Proteomes" id="UP001610444">
    <property type="component" value="Unassembled WGS sequence"/>
</dbReference>
<keyword evidence="7" id="KW-1185">Reference proteome</keyword>
<evidence type="ECO:0000256" key="5">
    <source>
        <dbReference type="SAM" id="MobiDB-lite"/>
    </source>
</evidence>